<keyword evidence="4" id="KW-0732">Signal</keyword>
<name>A0A401PSU0_SCYTO</name>
<evidence type="ECO:0000256" key="4">
    <source>
        <dbReference type="SAM" id="SignalP"/>
    </source>
</evidence>
<sequence length="274" mass="29738">MEATPLLLVLVLLLKMSSATDTNCPAGSFLRNKQCTPCPAGSYTESSNRRPTCKRCQPCQGGKFLILAVCTGTSDTKCGCVEGFRCSTKECRSCEKHTMCGKGQGVQEKGDSFKDTICSDCGHGTYSDTEGGTCKSWTNCLAERRQVSRNGSRTEDQICGAPFPSTTVLSSPERSTNRTPKQTDKPLIEGTAKNEGIAGIVAIIVLPCVFVPFTLYVAVQNRKKQKQLPLDVLNNEDLPVALVTAADDRCSCHCPEEEVGDWQLRQETTPKPPE</sequence>
<feature type="repeat" description="TNFR-Cys" evidence="1">
    <location>
        <begin position="37"/>
        <end position="78"/>
    </location>
</feature>
<dbReference type="Pfam" id="PF00020">
    <property type="entry name" value="TNFR_c6"/>
    <property type="match status" value="1"/>
</dbReference>
<comment type="caution">
    <text evidence="6">The sequence shown here is derived from an EMBL/GenBank/DDBJ whole genome shotgun (WGS) entry which is preliminary data.</text>
</comment>
<reference evidence="6 7" key="1">
    <citation type="journal article" date="2018" name="Nat. Ecol. Evol.">
        <title>Shark genomes provide insights into elasmobranch evolution and the origin of vertebrates.</title>
        <authorList>
            <person name="Hara Y"/>
            <person name="Yamaguchi K"/>
            <person name="Onimaru K"/>
            <person name="Kadota M"/>
            <person name="Koyanagi M"/>
            <person name="Keeley SD"/>
            <person name="Tatsumi K"/>
            <person name="Tanaka K"/>
            <person name="Motone F"/>
            <person name="Kageyama Y"/>
            <person name="Nozu R"/>
            <person name="Adachi N"/>
            <person name="Nishimura O"/>
            <person name="Nakagawa R"/>
            <person name="Tanegashima C"/>
            <person name="Kiyatake I"/>
            <person name="Matsumoto R"/>
            <person name="Murakumo K"/>
            <person name="Nishida K"/>
            <person name="Terakita A"/>
            <person name="Kuratani S"/>
            <person name="Sato K"/>
            <person name="Hyodo S Kuraku.S."/>
        </authorList>
    </citation>
    <scope>NUCLEOTIDE SEQUENCE [LARGE SCALE GENOMIC DNA]</scope>
</reference>
<keyword evidence="3" id="KW-0472">Membrane</keyword>
<feature type="chain" id="PRO_5019117515" description="TNFR-Cys domain-containing protein" evidence="4">
    <location>
        <begin position="20"/>
        <end position="274"/>
    </location>
</feature>
<dbReference type="GO" id="GO:0038023">
    <property type="term" value="F:signaling receptor activity"/>
    <property type="evidence" value="ECO:0007669"/>
    <property type="project" value="TreeGrafter"/>
</dbReference>
<evidence type="ECO:0000259" key="5">
    <source>
        <dbReference type="PROSITE" id="PS50050"/>
    </source>
</evidence>
<dbReference type="PANTHER" id="PTHR47139">
    <property type="entry name" value="TUMOR NECROSIS FACTOR RECEPTOR SUPERFAMILY MEMBER 9"/>
    <property type="match status" value="1"/>
</dbReference>
<dbReference type="OMA" id="YLFKQPF"/>
<dbReference type="SUPFAM" id="SSF57586">
    <property type="entry name" value="TNF receptor-like"/>
    <property type="match status" value="2"/>
</dbReference>
<evidence type="ECO:0000256" key="3">
    <source>
        <dbReference type="SAM" id="Phobius"/>
    </source>
</evidence>
<proteinExistence type="predicted"/>
<feature type="transmembrane region" description="Helical" evidence="3">
    <location>
        <begin position="196"/>
        <end position="219"/>
    </location>
</feature>
<gene>
    <name evidence="6" type="ORF">scyTo_0020983</name>
</gene>
<evidence type="ECO:0000313" key="7">
    <source>
        <dbReference type="Proteomes" id="UP000288216"/>
    </source>
</evidence>
<dbReference type="AlphaFoldDB" id="A0A401PSU0"/>
<feature type="domain" description="TNFR-Cys" evidence="5">
    <location>
        <begin position="37"/>
        <end position="78"/>
    </location>
</feature>
<keyword evidence="3" id="KW-1133">Transmembrane helix</keyword>
<dbReference type="Proteomes" id="UP000288216">
    <property type="component" value="Unassembled WGS sequence"/>
</dbReference>
<keyword evidence="1" id="KW-1015">Disulfide bond</keyword>
<feature type="signal peptide" evidence="4">
    <location>
        <begin position="1"/>
        <end position="19"/>
    </location>
</feature>
<dbReference type="EMBL" id="BFAA01017801">
    <property type="protein sequence ID" value="GCB76153.1"/>
    <property type="molecule type" value="Genomic_DNA"/>
</dbReference>
<dbReference type="InterPro" id="IPR001368">
    <property type="entry name" value="TNFR/NGFR_Cys_rich_reg"/>
</dbReference>
<feature type="region of interest" description="Disordered" evidence="2">
    <location>
        <begin position="151"/>
        <end position="186"/>
    </location>
</feature>
<dbReference type="STRING" id="75743.A0A401PSU0"/>
<dbReference type="PROSITE" id="PS50050">
    <property type="entry name" value="TNFR_NGFR_2"/>
    <property type="match status" value="1"/>
</dbReference>
<protein>
    <recommendedName>
        <fullName evidence="5">TNFR-Cys domain-containing protein</fullName>
    </recommendedName>
</protein>
<evidence type="ECO:0000256" key="2">
    <source>
        <dbReference type="SAM" id="MobiDB-lite"/>
    </source>
</evidence>
<dbReference type="Gene3D" id="2.10.50.10">
    <property type="entry name" value="Tumor Necrosis Factor Receptor, subunit A, domain 2"/>
    <property type="match status" value="2"/>
</dbReference>
<keyword evidence="7" id="KW-1185">Reference proteome</keyword>
<feature type="compositionally biased region" description="Polar residues" evidence="2">
    <location>
        <begin position="164"/>
        <end position="180"/>
    </location>
</feature>
<organism evidence="6 7">
    <name type="scientific">Scyliorhinus torazame</name>
    <name type="common">Cloudy catshark</name>
    <name type="synonym">Catulus torazame</name>
    <dbReference type="NCBI Taxonomy" id="75743"/>
    <lineage>
        <taxon>Eukaryota</taxon>
        <taxon>Metazoa</taxon>
        <taxon>Chordata</taxon>
        <taxon>Craniata</taxon>
        <taxon>Vertebrata</taxon>
        <taxon>Chondrichthyes</taxon>
        <taxon>Elasmobranchii</taxon>
        <taxon>Galeomorphii</taxon>
        <taxon>Galeoidea</taxon>
        <taxon>Carcharhiniformes</taxon>
        <taxon>Scyliorhinidae</taxon>
        <taxon>Scyliorhinus</taxon>
    </lineage>
</organism>
<dbReference type="PANTHER" id="PTHR47139:SF1">
    <property type="entry name" value="TUMOR NECROSIS FACTOR RECEPTOR SUPERFAMILY MEMBER 9"/>
    <property type="match status" value="1"/>
</dbReference>
<evidence type="ECO:0000256" key="1">
    <source>
        <dbReference type="PROSITE-ProRule" id="PRU00206"/>
    </source>
</evidence>
<dbReference type="OrthoDB" id="10031141at2759"/>
<comment type="caution">
    <text evidence="1">Lacks conserved residue(s) required for the propagation of feature annotation.</text>
</comment>
<evidence type="ECO:0000313" key="6">
    <source>
        <dbReference type="EMBL" id="GCB76153.1"/>
    </source>
</evidence>
<dbReference type="SMART" id="SM00208">
    <property type="entry name" value="TNFR"/>
    <property type="match status" value="3"/>
</dbReference>
<accession>A0A401PSU0</accession>
<dbReference type="GO" id="GO:0042127">
    <property type="term" value="P:regulation of cell population proliferation"/>
    <property type="evidence" value="ECO:0007669"/>
    <property type="project" value="TreeGrafter"/>
</dbReference>
<keyword evidence="3" id="KW-0812">Transmembrane</keyword>
<feature type="disulfide bond" evidence="1">
    <location>
        <begin position="38"/>
        <end position="53"/>
    </location>
</feature>